<reference evidence="2 3" key="1">
    <citation type="submission" date="2014-10" db="EMBL/GenBank/DDBJ databases">
        <title>Draft genome sequence of Actinoplanes utahensis NRRL 12052.</title>
        <authorList>
            <person name="Velasco-Bucheli B."/>
            <person name="del Cerro C."/>
            <person name="Hormigo D."/>
            <person name="Garcia J.L."/>
            <person name="Acebal C."/>
            <person name="Arroyo M."/>
            <person name="de la Mata I."/>
        </authorList>
    </citation>
    <scope>NUCLEOTIDE SEQUENCE [LARGE SCALE GENOMIC DNA]</scope>
    <source>
        <strain evidence="2 3">NRRL 12052</strain>
    </source>
</reference>
<gene>
    <name evidence="2" type="ORF">MB27_09945</name>
</gene>
<comment type="caution">
    <text evidence="2">The sequence shown here is derived from an EMBL/GenBank/DDBJ whole genome shotgun (WGS) entry which is preliminary data.</text>
</comment>
<organism evidence="2 3">
    <name type="scientific">Actinoplanes utahensis</name>
    <dbReference type="NCBI Taxonomy" id="1869"/>
    <lineage>
        <taxon>Bacteria</taxon>
        <taxon>Bacillati</taxon>
        <taxon>Actinomycetota</taxon>
        <taxon>Actinomycetes</taxon>
        <taxon>Micromonosporales</taxon>
        <taxon>Micromonosporaceae</taxon>
        <taxon>Actinoplanes</taxon>
    </lineage>
</organism>
<name>A0A0A6UMV0_ACTUT</name>
<accession>A0A0A6UMV0</accession>
<dbReference type="STRING" id="1869.MB27_09945"/>
<dbReference type="EMBL" id="JRTT01000010">
    <property type="protein sequence ID" value="KHD77450.1"/>
    <property type="molecule type" value="Genomic_DNA"/>
</dbReference>
<feature type="region of interest" description="Disordered" evidence="1">
    <location>
        <begin position="26"/>
        <end position="57"/>
    </location>
</feature>
<proteinExistence type="predicted"/>
<sequence>MVVLAAVGAAVALRLRAPGPAEPPVEVAKGFPAVTRPSIGRPSAPPPSRGAGSSANRPAGTITGYSACSTAYAVTFKATFSDGFVYRHVFIDTDGDASTGYRIEGIAGGFGADYLLENDTFLKSTGANWAWEPIERGTPLISDTGGTHIWKVRPDHGGVRAVFNGSDGGTTETFSPIVPVKKC</sequence>
<dbReference type="AlphaFoldDB" id="A0A0A6UMV0"/>
<dbReference type="Proteomes" id="UP000054537">
    <property type="component" value="Unassembled WGS sequence"/>
</dbReference>
<evidence type="ECO:0000313" key="3">
    <source>
        <dbReference type="Proteomes" id="UP000054537"/>
    </source>
</evidence>
<keyword evidence="3" id="KW-1185">Reference proteome</keyword>
<evidence type="ECO:0000313" key="2">
    <source>
        <dbReference type="EMBL" id="KHD77450.1"/>
    </source>
</evidence>
<protein>
    <submittedName>
        <fullName evidence="2">Uncharacterized protein</fullName>
    </submittedName>
</protein>
<evidence type="ECO:0000256" key="1">
    <source>
        <dbReference type="SAM" id="MobiDB-lite"/>
    </source>
</evidence>
<dbReference type="eggNOG" id="ENOG5031VHY">
    <property type="taxonomic scope" value="Bacteria"/>
</dbReference>